<evidence type="ECO:0000256" key="6">
    <source>
        <dbReference type="ARBA" id="ARBA00022692"/>
    </source>
</evidence>
<dbReference type="Gene3D" id="1.20.144.10">
    <property type="entry name" value="Phosphatidic acid phosphatase type 2/haloperoxidase"/>
    <property type="match status" value="1"/>
</dbReference>
<evidence type="ECO:0000256" key="2">
    <source>
        <dbReference type="ARBA" id="ARBA00004742"/>
    </source>
</evidence>
<sequence length="362" mass="41218">MDQLYALGISCIEFIQDWFADSEDYFELVNNLSNPHYVLEYLFPLLSILDSVFASQLLLCMSFGGWLNAVMKWWLLEDRPYWWVRETSFYAASQRPQLRQTGQTCETGPGSPSGHTTTAASLLLLTAMWIAHVMNDRKCYVWWWKFVAYPLFAFALGSVMLARMFVATHFPHQCVVGALVGSFLAPALCIYVSDPYIWGYGLHSAGDTKRAIFWHVFSAVVTVLISVVTYGSLVLCGMDPHFTVKLAFRWCQYPDSIRVSTTPMFALVQSTASLLGWALCVTPAVAKYRHYSKDRSLLISAFATTILLLTARCTEDNIPKESVWKFYVSHFVLSTIRPFLFLKLSPALSMWPYKSTIKQKKE</sequence>
<feature type="transmembrane region" description="Helical" evidence="11">
    <location>
        <begin position="146"/>
        <end position="164"/>
    </location>
</feature>
<accession>A0ABN8BDA0</accession>
<evidence type="ECO:0000256" key="1">
    <source>
        <dbReference type="ARBA" id="ARBA00004477"/>
    </source>
</evidence>
<evidence type="ECO:0000256" key="11">
    <source>
        <dbReference type="SAM" id="Phobius"/>
    </source>
</evidence>
<keyword evidence="8" id="KW-0256">Endoplasmic reticulum</keyword>
<dbReference type="EC" id="3.1.3.9" evidence="4"/>
<keyword evidence="7" id="KW-0378">Hydrolase</keyword>
<evidence type="ECO:0000256" key="8">
    <source>
        <dbReference type="ARBA" id="ARBA00022824"/>
    </source>
</evidence>
<reference evidence="13" key="1">
    <citation type="submission" date="2021-12" db="EMBL/GenBank/DDBJ databases">
        <authorList>
            <person name="King R."/>
        </authorList>
    </citation>
    <scope>NUCLEOTIDE SEQUENCE</scope>
</reference>
<keyword evidence="6 11" id="KW-0812">Transmembrane</keyword>
<dbReference type="EMBL" id="OU963921">
    <property type="protein sequence ID" value="CAH0404337.1"/>
    <property type="molecule type" value="Genomic_DNA"/>
</dbReference>
<evidence type="ECO:0000256" key="5">
    <source>
        <dbReference type="ARBA" id="ARBA00022432"/>
    </source>
</evidence>
<evidence type="ECO:0000256" key="10">
    <source>
        <dbReference type="ARBA" id="ARBA00023136"/>
    </source>
</evidence>
<name>A0ABN8BDA0_CHISP</name>
<feature type="transmembrane region" description="Helical" evidence="11">
    <location>
        <begin position="170"/>
        <end position="192"/>
    </location>
</feature>
<dbReference type="PANTHER" id="PTHR12591:SF0">
    <property type="entry name" value="FI19814P1"/>
    <property type="match status" value="1"/>
</dbReference>
<evidence type="ECO:0000256" key="3">
    <source>
        <dbReference type="ARBA" id="ARBA00009266"/>
    </source>
</evidence>
<keyword evidence="14" id="KW-1185">Reference proteome</keyword>
<comment type="pathway">
    <text evidence="2">Carbohydrate biosynthesis; gluconeogenesis.</text>
</comment>
<dbReference type="PANTHER" id="PTHR12591">
    <property type="entry name" value="GLUCOSE-6-PHOSPHATASE"/>
    <property type="match status" value="1"/>
</dbReference>
<gene>
    <name evidence="13" type="ORF">CHILSU_LOCUS7662</name>
</gene>
<proteinExistence type="inferred from homology"/>
<feature type="transmembrane region" description="Helical" evidence="11">
    <location>
        <begin position="264"/>
        <end position="285"/>
    </location>
</feature>
<dbReference type="SMART" id="SM00014">
    <property type="entry name" value="acidPPc"/>
    <property type="match status" value="1"/>
</dbReference>
<dbReference type="PIRSF" id="PIRSF000905">
    <property type="entry name" value="Glucose-6-phosphatase"/>
    <property type="match status" value="1"/>
</dbReference>
<feature type="transmembrane region" description="Helical" evidence="11">
    <location>
        <begin position="41"/>
        <end position="67"/>
    </location>
</feature>
<evidence type="ECO:0000256" key="4">
    <source>
        <dbReference type="ARBA" id="ARBA00012634"/>
    </source>
</evidence>
<dbReference type="Pfam" id="PF01569">
    <property type="entry name" value="PAP2"/>
    <property type="match status" value="1"/>
</dbReference>
<dbReference type="InterPro" id="IPR000326">
    <property type="entry name" value="PAP2/HPO"/>
</dbReference>
<organism evidence="13 14">
    <name type="scientific">Chilo suppressalis</name>
    <name type="common">Asiatic rice borer moth</name>
    <dbReference type="NCBI Taxonomy" id="168631"/>
    <lineage>
        <taxon>Eukaryota</taxon>
        <taxon>Metazoa</taxon>
        <taxon>Ecdysozoa</taxon>
        <taxon>Arthropoda</taxon>
        <taxon>Hexapoda</taxon>
        <taxon>Insecta</taxon>
        <taxon>Pterygota</taxon>
        <taxon>Neoptera</taxon>
        <taxon>Endopterygota</taxon>
        <taxon>Lepidoptera</taxon>
        <taxon>Glossata</taxon>
        <taxon>Ditrysia</taxon>
        <taxon>Pyraloidea</taxon>
        <taxon>Crambidae</taxon>
        <taxon>Crambinae</taxon>
        <taxon>Chilo</taxon>
    </lineage>
</organism>
<evidence type="ECO:0000256" key="9">
    <source>
        <dbReference type="ARBA" id="ARBA00022989"/>
    </source>
</evidence>
<feature type="domain" description="Phosphatidic acid phosphatase type 2/haloperoxidase" evidence="12">
    <location>
        <begin position="52"/>
        <end position="189"/>
    </location>
</feature>
<dbReference type="InterPro" id="IPR016275">
    <property type="entry name" value="Glucose-6-phosphatase"/>
</dbReference>
<evidence type="ECO:0000313" key="14">
    <source>
        <dbReference type="Proteomes" id="UP001153292"/>
    </source>
</evidence>
<dbReference type="InterPro" id="IPR036938">
    <property type="entry name" value="PAP2/HPO_sf"/>
</dbReference>
<protein>
    <recommendedName>
        <fullName evidence="4">glucose-6-phosphatase</fullName>
        <ecNumber evidence="4">3.1.3.9</ecNumber>
    </recommendedName>
</protein>
<evidence type="ECO:0000313" key="13">
    <source>
        <dbReference type="EMBL" id="CAH0404337.1"/>
    </source>
</evidence>
<evidence type="ECO:0000259" key="12">
    <source>
        <dbReference type="SMART" id="SM00014"/>
    </source>
</evidence>
<comment type="similarity">
    <text evidence="3">Belongs to the glucose-6-phosphatase family.</text>
</comment>
<feature type="transmembrane region" description="Helical" evidence="11">
    <location>
        <begin position="212"/>
        <end position="233"/>
    </location>
</feature>
<comment type="subcellular location">
    <subcellularLocation>
        <location evidence="1">Endoplasmic reticulum membrane</location>
        <topology evidence="1">Multi-pass membrane protein</topology>
    </subcellularLocation>
</comment>
<keyword evidence="5" id="KW-0312">Gluconeogenesis</keyword>
<keyword evidence="9 11" id="KW-1133">Transmembrane helix</keyword>
<dbReference type="SUPFAM" id="SSF48317">
    <property type="entry name" value="Acid phosphatase/Vanadium-dependent haloperoxidase"/>
    <property type="match status" value="1"/>
</dbReference>
<keyword evidence="10 11" id="KW-0472">Membrane</keyword>
<dbReference type="Proteomes" id="UP001153292">
    <property type="component" value="Chromosome 28"/>
</dbReference>
<evidence type="ECO:0000256" key="7">
    <source>
        <dbReference type="ARBA" id="ARBA00022801"/>
    </source>
</evidence>